<dbReference type="Proteomes" id="UP001344658">
    <property type="component" value="Unassembled WGS sequence"/>
</dbReference>
<dbReference type="RefSeq" id="WP_330799551.1">
    <property type="nucleotide sequence ID" value="NZ_JAZEWV010000035.1"/>
</dbReference>
<accession>A0ABU7PJ98</accession>
<evidence type="ECO:0000313" key="1">
    <source>
        <dbReference type="EMBL" id="MEE4545846.1"/>
    </source>
</evidence>
<keyword evidence="2" id="KW-1185">Reference proteome</keyword>
<sequence length="201" mass="22176">MTVHQVLALEPFLNNQAATTPENLTDGRLNVWGNSLPAQAAPLALEVDGVPLRSAPLDGRGPDNVLCAGQRIEVPERRWDWLYVIGCGERRVRDVVTWHLADGAVDRDHFALSDLWEGRSDFGEELALRTEVIHYPHHVQPRIGITLWCQRVPVTTRKALGALTLPRNPAVHFFAMTLVGQQVSAGSAGEPQMQGAGRDLR</sequence>
<name>A0ABU7PJ98_9ACTN</name>
<reference evidence="1 2" key="1">
    <citation type="submission" date="2023-12" db="EMBL/GenBank/DDBJ databases">
        <title>Streptomyces sp. V4-01.</title>
        <authorList>
            <person name="Somphong A."/>
            <person name="Phongsopitanun W."/>
        </authorList>
    </citation>
    <scope>NUCLEOTIDE SEQUENCE [LARGE SCALE GENOMIC DNA]</scope>
    <source>
        <strain evidence="1 2">V4-01</strain>
    </source>
</reference>
<protein>
    <submittedName>
        <fullName evidence="1">Uncharacterized protein</fullName>
    </submittedName>
</protein>
<organism evidence="1 2">
    <name type="scientific">Actinacidiphila polyblastidii</name>
    <dbReference type="NCBI Taxonomy" id="3110430"/>
    <lineage>
        <taxon>Bacteria</taxon>
        <taxon>Bacillati</taxon>
        <taxon>Actinomycetota</taxon>
        <taxon>Actinomycetes</taxon>
        <taxon>Kitasatosporales</taxon>
        <taxon>Streptomycetaceae</taxon>
        <taxon>Actinacidiphila</taxon>
    </lineage>
</organism>
<dbReference type="EMBL" id="JAZEWV010000035">
    <property type="protein sequence ID" value="MEE4545846.1"/>
    <property type="molecule type" value="Genomic_DNA"/>
</dbReference>
<comment type="caution">
    <text evidence="1">The sequence shown here is derived from an EMBL/GenBank/DDBJ whole genome shotgun (WGS) entry which is preliminary data.</text>
</comment>
<evidence type="ECO:0000313" key="2">
    <source>
        <dbReference type="Proteomes" id="UP001344658"/>
    </source>
</evidence>
<proteinExistence type="predicted"/>
<gene>
    <name evidence="1" type="ORF">V2S66_28240</name>
</gene>